<feature type="transmembrane region" description="Helical" evidence="6">
    <location>
        <begin position="604"/>
        <end position="627"/>
    </location>
</feature>
<evidence type="ECO:0000313" key="8">
    <source>
        <dbReference type="EMBL" id="VZH85902.1"/>
    </source>
</evidence>
<dbReference type="PANTHER" id="PTHR34820:SF4">
    <property type="entry name" value="INNER MEMBRANE PROTEIN YEBZ"/>
    <property type="match status" value="1"/>
</dbReference>
<dbReference type="GO" id="GO:0006825">
    <property type="term" value="P:copper ion transport"/>
    <property type="evidence" value="ECO:0007669"/>
    <property type="project" value="InterPro"/>
</dbReference>
<evidence type="ECO:0000256" key="1">
    <source>
        <dbReference type="ARBA" id="ARBA00004651"/>
    </source>
</evidence>
<feature type="transmembrane region" description="Helical" evidence="6">
    <location>
        <begin position="522"/>
        <end position="540"/>
    </location>
</feature>
<keyword evidence="2" id="KW-1003">Cell membrane</keyword>
<dbReference type="Pfam" id="PF09678">
    <property type="entry name" value="Caa3_CtaG"/>
    <property type="match status" value="1"/>
</dbReference>
<evidence type="ECO:0000256" key="6">
    <source>
        <dbReference type="SAM" id="Phobius"/>
    </source>
</evidence>
<keyword evidence="4 6" id="KW-1133">Transmembrane helix</keyword>
<feature type="transmembrane region" description="Helical" evidence="6">
    <location>
        <begin position="277"/>
        <end position="297"/>
    </location>
</feature>
<feature type="transmembrane region" description="Helical" evidence="6">
    <location>
        <begin position="12"/>
        <end position="35"/>
    </location>
</feature>
<comment type="subcellular location">
    <subcellularLocation>
        <location evidence="1">Cell membrane</location>
        <topology evidence="1">Multi-pass membrane protein</topology>
    </subcellularLocation>
</comment>
<dbReference type="InterPro" id="IPR032694">
    <property type="entry name" value="CopC/D"/>
</dbReference>
<feature type="transmembrane region" description="Helical" evidence="6">
    <location>
        <begin position="561"/>
        <end position="584"/>
    </location>
</feature>
<reference evidence="8 9" key="1">
    <citation type="submission" date="2019-11" db="EMBL/GenBank/DDBJ databases">
        <authorList>
            <person name="Brisse S."/>
        </authorList>
    </citation>
    <scope>NUCLEOTIDE SEQUENCE [LARGE SCALE GENOMIC DNA]</scope>
    <source>
        <strain evidence="8">FRC0190</strain>
    </source>
</reference>
<feature type="transmembrane region" description="Helical" evidence="6">
    <location>
        <begin position="377"/>
        <end position="397"/>
    </location>
</feature>
<evidence type="ECO:0000256" key="2">
    <source>
        <dbReference type="ARBA" id="ARBA00022475"/>
    </source>
</evidence>
<feature type="transmembrane region" description="Helical" evidence="6">
    <location>
        <begin position="108"/>
        <end position="127"/>
    </location>
</feature>
<dbReference type="InterPro" id="IPR019108">
    <property type="entry name" value="Caa3_assmbl_CtaG-rel"/>
</dbReference>
<accession>A0A6I8MDQ1</accession>
<evidence type="ECO:0000256" key="5">
    <source>
        <dbReference type="ARBA" id="ARBA00023136"/>
    </source>
</evidence>
<sequence length="678" mass="74894">MSEPVSRQVRSTWPLYVMFFVVAGTVGALISWGFLSESLAALGIPDPGPITTAGLPFLRAGGWILIALATGSFMASAYFISPRPAPKLVDATLTVDGHIAARTGSMSLLSFAAIAIIMIPLVLSDVSGQPFSQAVQPFNWPNAIEKVPAALAWLCTAIIAVVVGTASLRSQRWKSQPVWFIGAIAAIVPLGLEGHSAAGGDHDYGTNSLLWHLLFMLLWVGGLMGLIAHGRRLGVDLATAVRRYSHVALWAIIAMTLSGLINAAIRVRPEDLLTSGYGRMIVVKAVLTIVLALFGFAHRSITIKQLERSATSAPFIRLAIAELVVMAAIIGVAISLGRTPPPPPRVIDLTPMALEMGYTLTKAPTVWNVWTTWRFDIMFTTIGLIMTAAYIMGVRTLKARGESWKPMRTFWFLLGSIGLSLSMSSGVGLYMPAMFSMHMVTHMVLSMVIPVFLVLGNPFELALAALPQGTSQRPGAREWLEVFLNSTTLRILMHPALNTIQFITIFYLLYVTPWYNVMVSEHAGHLSMNFVFLLSGYIYYWEMIGGDPKPVYNSVIKRLSWLIFSMPFHLYFGVYLMQLSQILAEDFYSHLDLPWAVDLMHDQNVGGGIAWASGSFPLIVVFGTLFIQWLQEDRKEEAEIEQRVENHEDDDFDAYNEMLARMNSGRQDAVSDYHNREF</sequence>
<evidence type="ECO:0000259" key="7">
    <source>
        <dbReference type="Pfam" id="PF05425"/>
    </source>
</evidence>
<dbReference type="RefSeq" id="WP_155873778.1">
    <property type="nucleotide sequence ID" value="NZ_CP168248.1"/>
</dbReference>
<dbReference type="AlphaFoldDB" id="A0A6I8MDQ1"/>
<gene>
    <name evidence="8" type="ORF">FRC0190_01833</name>
</gene>
<feature type="transmembrane region" description="Helical" evidence="6">
    <location>
        <begin position="55"/>
        <end position="80"/>
    </location>
</feature>
<feature type="transmembrane region" description="Helical" evidence="6">
    <location>
        <begin position="443"/>
        <end position="466"/>
    </location>
</feature>
<feature type="transmembrane region" description="Helical" evidence="6">
    <location>
        <begin position="487"/>
        <end position="510"/>
    </location>
</feature>
<feature type="transmembrane region" description="Helical" evidence="6">
    <location>
        <begin position="247"/>
        <end position="265"/>
    </location>
</feature>
<feature type="transmembrane region" description="Helical" evidence="6">
    <location>
        <begin position="178"/>
        <end position="197"/>
    </location>
</feature>
<feature type="transmembrane region" description="Helical" evidence="6">
    <location>
        <begin position="209"/>
        <end position="227"/>
    </location>
</feature>
<feature type="domain" description="Copper resistance protein D" evidence="7">
    <location>
        <begin position="239"/>
        <end position="336"/>
    </location>
</feature>
<dbReference type="Proteomes" id="UP000423525">
    <property type="component" value="Chromosome"/>
</dbReference>
<dbReference type="GO" id="GO:0005886">
    <property type="term" value="C:plasma membrane"/>
    <property type="evidence" value="ECO:0007669"/>
    <property type="project" value="UniProtKB-SubCell"/>
</dbReference>
<dbReference type="EMBL" id="LR738855">
    <property type="protein sequence ID" value="VZH85902.1"/>
    <property type="molecule type" value="Genomic_DNA"/>
</dbReference>
<feature type="transmembrane region" description="Helical" evidence="6">
    <location>
        <begin position="147"/>
        <end position="166"/>
    </location>
</feature>
<keyword evidence="3 6" id="KW-0812">Transmembrane</keyword>
<evidence type="ECO:0000256" key="4">
    <source>
        <dbReference type="ARBA" id="ARBA00022989"/>
    </source>
</evidence>
<organism evidence="8 9">
    <name type="scientific">Corynebacterium rouxii</name>
    <dbReference type="NCBI Taxonomy" id="2719119"/>
    <lineage>
        <taxon>Bacteria</taxon>
        <taxon>Bacillati</taxon>
        <taxon>Actinomycetota</taxon>
        <taxon>Actinomycetes</taxon>
        <taxon>Mycobacteriales</taxon>
        <taxon>Corynebacteriaceae</taxon>
        <taxon>Corynebacterium</taxon>
    </lineage>
</organism>
<dbReference type="KEGG" id="crf:FRC0190_01833"/>
<dbReference type="PANTHER" id="PTHR34820">
    <property type="entry name" value="INNER MEMBRANE PROTEIN YEBZ"/>
    <property type="match status" value="1"/>
</dbReference>
<feature type="transmembrane region" description="Helical" evidence="6">
    <location>
        <begin position="318"/>
        <end position="336"/>
    </location>
</feature>
<feature type="transmembrane region" description="Helical" evidence="6">
    <location>
        <begin position="409"/>
        <end position="431"/>
    </location>
</feature>
<dbReference type="InterPro" id="IPR008457">
    <property type="entry name" value="Cu-R_CopD_dom"/>
</dbReference>
<proteinExistence type="predicted"/>
<name>A0A6I8MDQ1_9CORY</name>
<evidence type="ECO:0000256" key="3">
    <source>
        <dbReference type="ARBA" id="ARBA00022692"/>
    </source>
</evidence>
<keyword evidence="5 6" id="KW-0472">Membrane</keyword>
<evidence type="ECO:0000313" key="9">
    <source>
        <dbReference type="Proteomes" id="UP000423525"/>
    </source>
</evidence>
<protein>
    <submittedName>
        <fullName evidence="8">Copper resistance protein</fullName>
    </submittedName>
</protein>
<dbReference type="Pfam" id="PF05425">
    <property type="entry name" value="CopD"/>
    <property type="match status" value="1"/>
</dbReference>